<name>A0AAU0UV30_9FIRM</name>
<evidence type="ECO:0000313" key="2">
    <source>
        <dbReference type="Proteomes" id="UP001329915"/>
    </source>
</evidence>
<dbReference type="EMBL" id="CP121694">
    <property type="protein sequence ID" value="WRO23143.1"/>
    <property type="molecule type" value="Genomic_DNA"/>
</dbReference>
<protein>
    <submittedName>
        <fullName evidence="1">Uncharacterized protein</fullName>
    </submittedName>
</protein>
<organism evidence="1 2">
    <name type="scientific">Metallumcola ferriviriculae</name>
    <dbReference type="NCBI Taxonomy" id="3039180"/>
    <lineage>
        <taxon>Bacteria</taxon>
        <taxon>Bacillati</taxon>
        <taxon>Bacillota</taxon>
        <taxon>Clostridia</taxon>
        <taxon>Neomoorellales</taxon>
        <taxon>Desulfitibacteraceae</taxon>
        <taxon>Metallumcola</taxon>
    </lineage>
</organism>
<dbReference type="AlphaFoldDB" id="A0AAU0UV30"/>
<evidence type="ECO:0000313" key="1">
    <source>
        <dbReference type="EMBL" id="WRO23143.1"/>
    </source>
</evidence>
<keyword evidence="2" id="KW-1185">Reference proteome</keyword>
<reference evidence="1 2" key="1">
    <citation type="submission" date="2023-04" db="EMBL/GenBank/DDBJ databases">
        <authorList>
            <person name="Hsu D."/>
        </authorList>
    </citation>
    <scope>NUCLEOTIDE SEQUENCE [LARGE SCALE GENOMIC DNA]</scope>
    <source>
        <strain evidence="1 2">MK1</strain>
    </source>
</reference>
<accession>A0AAU0UV30</accession>
<dbReference type="KEGG" id="dbc:MFMK1_002992"/>
<dbReference type="Proteomes" id="UP001329915">
    <property type="component" value="Chromosome"/>
</dbReference>
<dbReference type="RefSeq" id="WP_366922530.1">
    <property type="nucleotide sequence ID" value="NZ_CP121694.1"/>
</dbReference>
<proteinExistence type="predicted"/>
<sequence length="157" mass="18127">MDWREKEVLLEHQKALEKNIEPIISKWFNYNDSFYKVVKGKGLLLLLEVTEGNIVPLRIEDYLSESNTLKVKDKLGKDFRVMVLKSVVQDRDSTVNKYEPYAGGYSAQEITETTLTPFGRELITEEELASFKSGMDDLRQFLEERGLMVDALKITTN</sequence>
<gene>
    <name evidence="1" type="ORF">MFMK1_002992</name>
</gene>